<dbReference type="EMBL" id="JAAXPE010000030">
    <property type="protein sequence ID" value="NKY88484.1"/>
    <property type="molecule type" value="Genomic_DNA"/>
</dbReference>
<dbReference type="AlphaFoldDB" id="A0A7X6M2E2"/>
<sequence>MAREGATVAYDSSWVRSALSQLDFLAAGRSVAAEMATMVEFAVRWAPFGGAGSGDLLVTFGVDRRRFLELLTEGLKPRRTDNSEQRWLKRSLADALIPAWGGDREIAMRAGRW</sequence>
<comment type="caution">
    <text evidence="1">The sequence shown here is derived from an EMBL/GenBank/DDBJ whole genome shotgun (WGS) entry which is preliminary data.</text>
</comment>
<dbReference type="RefSeq" id="WP_051032319.1">
    <property type="nucleotide sequence ID" value="NZ_CAWPHS010000024.1"/>
</dbReference>
<gene>
    <name evidence="1" type="ORF">HGA07_23040</name>
</gene>
<organism evidence="1 2">
    <name type="scientific">Nocardia veterana</name>
    <dbReference type="NCBI Taxonomy" id="132249"/>
    <lineage>
        <taxon>Bacteria</taxon>
        <taxon>Bacillati</taxon>
        <taxon>Actinomycetota</taxon>
        <taxon>Actinomycetes</taxon>
        <taxon>Mycobacteriales</taxon>
        <taxon>Nocardiaceae</taxon>
        <taxon>Nocardia</taxon>
    </lineage>
</organism>
<name>A0A7X6M2E2_9NOCA</name>
<protein>
    <submittedName>
        <fullName evidence="1">Uncharacterized protein</fullName>
    </submittedName>
</protein>
<proteinExistence type="predicted"/>
<accession>A0A7X6M2E2</accession>
<reference evidence="1 2" key="1">
    <citation type="submission" date="2020-04" db="EMBL/GenBank/DDBJ databases">
        <title>MicrobeNet Type strains.</title>
        <authorList>
            <person name="Nicholson A.C."/>
        </authorList>
    </citation>
    <scope>NUCLEOTIDE SEQUENCE [LARGE SCALE GENOMIC DNA]</scope>
    <source>
        <strain evidence="1 2">DSM 44445</strain>
    </source>
</reference>
<evidence type="ECO:0000313" key="2">
    <source>
        <dbReference type="Proteomes" id="UP000523447"/>
    </source>
</evidence>
<dbReference type="Proteomes" id="UP000523447">
    <property type="component" value="Unassembled WGS sequence"/>
</dbReference>
<evidence type="ECO:0000313" key="1">
    <source>
        <dbReference type="EMBL" id="NKY88484.1"/>
    </source>
</evidence>
<keyword evidence="2" id="KW-1185">Reference proteome</keyword>